<dbReference type="Pfam" id="PF09084">
    <property type="entry name" value="NMT1"/>
    <property type="match status" value="1"/>
</dbReference>
<sequence length="1044" mass="121285">MKYSNIFIKYIFVFILFVSSLFATKLENMSLRLQWKHQFEFAGFYAAKELGYYKEAGINLDILEYDSNIDIFEEIVNNKVDFAIWGSGVIEKAMNGESIVLLANYFKRSPLAIITNPDIRFPSELKGKSLMIAKKDHESANYHQMFKFFDMNMNDMKLIPSSFNIQDFIDKKIDAYSSFLTNEIYLLQEKGIQYNILDPSNYGVELYDVNLFTSKKVLKENPELVKKFIEATNKGWDYALKNKEELVNLILEKYNTQNKTKNHLLYEAKETTRMMLPKTYPIGSIDLKKVERIGSVFVEMGMSEPFHNYKSIVYIENKPQINLTKQELNYIKNNKSIPISVMKDFYPFSAKLDGKYLGFVNDLIDLLSKKTGLKFEKKTGEWVENLNKFRNKESFVIADISYKKEREPFTLFTEPYYQIPTLIFVRNDFKNYKGIESLKGKKIGIQKDIFYAKEMSELEEVELFINESIEEMAKALSYGQIDAAIMNLLTMNHYIIKNSLINIKAIDELTLPTVNKEDLRFGVNPDKPILFSIIQKGLASISHKEWNKITHNWIGIQQIYQNSNMSLLEEKTVKEPSITKQKELTNKELINLTKKEENYLKNKTLKMCVAPNWMPFGALDENNNFEGFGADINKIIAKKLNKEIIITNSKSWQESLEKAKNKECDILSLVKNTKDRRKYLKFTQELIFLPYVVVSKKENLFIDDFNEIKNKKFAIVKGYSAENDLKQLYPEAKILIVKSAKEALEKVQKGEVFGYIDATAAIGYAMEKYGFYDLKIISKLPIGYNLSFGVNKDDTVLFNIFKKVVTDIDKKKVAQIYKKWVALKQEKVVDYSLIWKIIGITLFIILIISYWNTKLIFAKKEIEKSNKLLEKAKLDIEKKNKELEQLATTDKLTGIYNRAKLDELLQNEINRSERFNHNFGLCILDIDFFKKVNDTFGHQVGDKVLIEFSNILKNHTRKTDIIGRWGGEEFILIIPEAKQEGISKLIEHLKSIIENTHFCKVGKKTASFGLTFYIKNDTSESMLKRADDALYQAKNKGRNRIVQI</sequence>
<dbReference type="SMART" id="SM00062">
    <property type="entry name" value="PBPb"/>
    <property type="match status" value="2"/>
</dbReference>
<gene>
    <name evidence="6" type="ORF">CP965_13040</name>
</gene>
<feature type="domain" description="GGDEF" evidence="5">
    <location>
        <begin position="917"/>
        <end position="1044"/>
    </location>
</feature>
<reference evidence="6 7" key="1">
    <citation type="submission" date="2017-09" db="EMBL/GenBank/DDBJ databases">
        <title>Genomics of the genus Arcobacter.</title>
        <authorList>
            <person name="Perez-Cataluna A."/>
            <person name="Figueras M.J."/>
            <person name="Salas-Masso N."/>
        </authorList>
    </citation>
    <scope>NUCLEOTIDE SEQUENCE [LARGE SCALE GENOMIC DNA]</scope>
    <source>
        <strain evidence="6 7">F156-34</strain>
    </source>
</reference>
<dbReference type="FunFam" id="3.30.70.270:FF:000001">
    <property type="entry name" value="Diguanylate cyclase domain protein"/>
    <property type="match status" value="1"/>
</dbReference>
<keyword evidence="4" id="KW-0472">Membrane</keyword>
<name>A0A4Q1AV37_9BACT</name>
<dbReference type="AlphaFoldDB" id="A0A4Q1AV37"/>
<dbReference type="GO" id="GO:0052621">
    <property type="term" value="F:diguanylate cyclase activity"/>
    <property type="evidence" value="ECO:0007669"/>
    <property type="project" value="UniProtKB-EC"/>
</dbReference>
<dbReference type="EMBL" id="NXIE01000006">
    <property type="protein sequence ID" value="RXK11690.1"/>
    <property type="molecule type" value="Genomic_DNA"/>
</dbReference>
<dbReference type="InterPro" id="IPR050469">
    <property type="entry name" value="Diguanylate_Cyclase"/>
</dbReference>
<dbReference type="RefSeq" id="WP_129062552.1">
    <property type="nucleotide sequence ID" value="NZ_NXIE01000006.1"/>
</dbReference>
<dbReference type="Pfam" id="PF00497">
    <property type="entry name" value="SBP_bac_3"/>
    <property type="match status" value="2"/>
</dbReference>
<evidence type="ECO:0000256" key="1">
    <source>
        <dbReference type="ARBA" id="ARBA00012528"/>
    </source>
</evidence>
<dbReference type="EC" id="2.7.7.65" evidence="1"/>
<dbReference type="SUPFAM" id="SSF55073">
    <property type="entry name" value="Nucleotide cyclase"/>
    <property type="match status" value="1"/>
</dbReference>
<dbReference type="SMART" id="SM00267">
    <property type="entry name" value="GGDEF"/>
    <property type="match status" value="1"/>
</dbReference>
<evidence type="ECO:0000259" key="5">
    <source>
        <dbReference type="PROSITE" id="PS50887"/>
    </source>
</evidence>
<keyword evidence="3" id="KW-0175">Coiled coil</keyword>
<dbReference type="CDD" id="cd01007">
    <property type="entry name" value="PBP2_BvgS_HisK_like"/>
    <property type="match status" value="1"/>
</dbReference>
<dbReference type="Proteomes" id="UP000289718">
    <property type="component" value="Unassembled WGS sequence"/>
</dbReference>
<dbReference type="CDD" id="cd01949">
    <property type="entry name" value="GGDEF"/>
    <property type="match status" value="1"/>
</dbReference>
<dbReference type="Pfam" id="PF00990">
    <property type="entry name" value="GGDEF"/>
    <property type="match status" value="1"/>
</dbReference>
<comment type="catalytic activity">
    <reaction evidence="2">
        <text>2 GTP = 3',3'-c-di-GMP + 2 diphosphate</text>
        <dbReference type="Rhea" id="RHEA:24898"/>
        <dbReference type="ChEBI" id="CHEBI:33019"/>
        <dbReference type="ChEBI" id="CHEBI:37565"/>
        <dbReference type="ChEBI" id="CHEBI:58805"/>
        <dbReference type="EC" id="2.7.7.65"/>
    </reaction>
</comment>
<dbReference type="PANTHER" id="PTHR45138">
    <property type="entry name" value="REGULATORY COMPONENTS OF SENSORY TRANSDUCTION SYSTEM"/>
    <property type="match status" value="1"/>
</dbReference>
<dbReference type="CDD" id="cd13708">
    <property type="entry name" value="PBP2_BvgS_like_1"/>
    <property type="match status" value="1"/>
</dbReference>
<dbReference type="InterPro" id="IPR001638">
    <property type="entry name" value="Solute-binding_3/MltF_N"/>
</dbReference>
<dbReference type="OrthoDB" id="9813903at2"/>
<evidence type="ECO:0000256" key="4">
    <source>
        <dbReference type="SAM" id="Phobius"/>
    </source>
</evidence>
<evidence type="ECO:0000256" key="3">
    <source>
        <dbReference type="SAM" id="Coils"/>
    </source>
</evidence>
<dbReference type="NCBIfam" id="TIGR00254">
    <property type="entry name" value="GGDEF"/>
    <property type="match status" value="1"/>
</dbReference>
<evidence type="ECO:0000256" key="2">
    <source>
        <dbReference type="ARBA" id="ARBA00034247"/>
    </source>
</evidence>
<feature type="transmembrane region" description="Helical" evidence="4">
    <location>
        <begin position="833"/>
        <end position="851"/>
    </location>
</feature>
<organism evidence="6 7">
    <name type="scientific">Halarcobacter mediterraneus</name>
    <dbReference type="NCBI Taxonomy" id="2023153"/>
    <lineage>
        <taxon>Bacteria</taxon>
        <taxon>Pseudomonadati</taxon>
        <taxon>Campylobacterota</taxon>
        <taxon>Epsilonproteobacteria</taxon>
        <taxon>Campylobacterales</taxon>
        <taxon>Arcobacteraceae</taxon>
        <taxon>Halarcobacter</taxon>
    </lineage>
</organism>
<evidence type="ECO:0000313" key="6">
    <source>
        <dbReference type="EMBL" id="RXK11690.1"/>
    </source>
</evidence>
<keyword evidence="4" id="KW-1133">Transmembrane helix</keyword>
<dbReference type="InterPro" id="IPR000160">
    <property type="entry name" value="GGDEF_dom"/>
</dbReference>
<dbReference type="Gene3D" id="3.40.190.10">
    <property type="entry name" value="Periplasmic binding protein-like II"/>
    <property type="match status" value="6"/>
</dbReference>
<keyword evidence="4" id="KW-0812">Transmembrane</keyword>
<comment type="caution">
    <text evidence="6">The sequence shown here is derived from an EMBL/GenBank/DDBJ whole genome shotgun (WGS) entry which is preliminary data.</text>
</comment>
<dbReference type="InterPro" id="IPR015168">
    <property type="entry name" value="SsuA/THI5"/>
</dbReference>
<accession>A0A4Q1AV37</accession>
<protein>
    <recommendedName>
        <fullName evidence="1">diguanylate cyclase</fullName>
        <ecNumber evidence="1">2.7.7.65</ecNumber>
    </recommendedName>
</protein>
<dbReference type="SUPFAM" id="SSF53850">
    <property type="entry name" value="Periplasmic binding protein-like II"/>
    <property type="match status" value="3"/>
</dbReference>
<dbReference type="PROSITE" id="PS50887">
    <property type="entry name" value="GGDEF"/>
    <property type="match status" value="1"/>
</dbReference>
<dbReference type="InterPro" id="IPR043128">
    <property type="entry name" value="Rev_trsase/Diguanyl_cyclase"/>
</dbReference>
<feature type="coiled-coil region" evidence="3">
    <location>
        <begin position="855"/>
        <end position="889"/>
    </location>
</feature>
<proteinExistence type="predicted"/>
<dbReference type="Gene3D" id="3.30.70.270">
    <property type="match status" value="1"/>
</dbReference>
<keyword evidence="7" id="KW-1185">Reference proteome</keyword>
<dbReference type="PANTHER" id="PTHR45138:SF9">
    <property type="entry name" value="DIGUANYLATE CYCLASE DGCM-RELATED"/>
    <property type="match status" value="1"/>
</dbReference>
<dbReference type="InterPro" id="IPR029787">
    <property type="entry name" value="Nucleotide_cyclase"/>
</dbReference>
<evidence type="ECO:0000313" key="7">
    <source>
        <dbReference type="Proteomes" id="UP000289718"/>
    </source>
</evidence>